<dbReference type="EMBL" id="QRDY01000011">
    <property type="protein sequence ID" value="RED57094.1"/>
    <property type="molecule type" value="Genomic_DNA"/>
</dbReference>
<sequence length="245" mass="27746">MTKASIIIPTYNRLDLLQGCISSIRQHTDSPYEIIVVDNASTDGTSEWCMHEKLSCISLPRNEGFPIACNKGMRLSSGDILVLLNNDTIVTPNWLRNMSAALLSASDVGIVGPVTNYASGSQQVHYPFENLAEFQRIAAEVNVLDAAKWKRVERIVGICFVFHRGLMDKIGLLDERFSPGHYEDDDFCLRARLHGFSLLVCHDALIYHEGSASFKREGVQQQQELVERNYRLFMDKWHLDPRAFI</sequence>
<dbReference type="InterPro" id="IPR001173">
    <property type="entry name" value="Glyco_trans_2-like"/>
</dbReference>
<dbReference type="CDD" id="cd04186">
    <property type="entry name" value="GT_2_like_c"/>
    <property type="match status" value="1"/>
</dbReference>
<keyword evidence="4 6" id="KW-0808">Transferase</keyword>
<gene>
    <name evidence="6" type="ORF">DFP95_1115</name>
</gene>
<reference evidence="6 7" key="1">
    <citation type="submission" date="2018-07" db="EMBL/GenBank/DDBJ databases">
        <title>Genomic Encyclopedia of Type Strains, Phase III (KMG-III): the genomes of soil and plant-associated and newly described type strains.</title>
        <authorList>
            <person name="Whitman W."/>
        </authorList>
    </citation>
    <scope>NUCLEOTIDE SEQUENCE [LARGE SCALE GENOMIC DNA]</scope>
    <source>
        <strain evidence="6 7">CECT 8236</strain>
    </source>
</reference>
<protein>
    <submittedName>
        <fullName evidence="6">GT2 family glycosyltransferase</fullName>
    </submittedName>
</protein>
<evidence type="ECO:0000256" key="3">
    <source>
        <dbReference type="ARBA" id="ARBA00022676"/>
    </source>
</evidence>
<dbReference type="PANTHER" id="PTHR43179:SF12">
    <property type="entry name" value="GALACTOFURANOSYLTRANSFERASE GLFT2"/>
    <property type="match status" value="1"/>
</dbReference>
<dbReference type="InterPro" id="IPR029044">
    <property type="entry name" value="Nucleotide-diphossugar_trans"/>
</dbReference>
<comment type="pathway">
    <text evidence="1">Cell wall biogenesis; cell wall polysaccharide biosynthesis.</text>
</comment>
<dbReference type="PANTHER" id="PTHR43179">
    <property type="entry name" value="RHAMNOSYLTRANSFERASE WBBL"/>
    <property type="match status" value="1"/>
</dbReference>
<dbReference type="Proteomes" id="UP000256869">
    <property type="component" value="Unassembled WGS sequence"/>
</dbReference>
<keyword evidence="7" id="KW-1185">Reference proteome</keyword>
<evidence type="ECO:0000313" key="6">
    <source>
        <dbReference type="EMBL" id="RED57094.1"/>
    </source>
</evidence>
<dbReference type="RefSeq" id="WP_115994000.1">
    <property type="nucleotide sequence ID" value="NZ_QRDY01000011.1"/>
</dbReference>
<dbReference type="Pfam" id="PF00535">
    <property type="entry name" value="Glycos_transf_2"/>
    <property type="match status" value="1"/>
</dbReference>
<keyword evidence="3" id="KW-0328">Glycosyltransferase</keyword>
<evidence type="ECO:0000259" key="5">
    <source>
        <dbReference type="Pfam" id="PF00535"/>
    </source>
</evidence>
<name>A0A3D9I5P2_9BACL</name>
<evidence type="ECO:0000313" key="7">
    <source>
        <dbReference type="Proteomes" id="UP000256869"/>
    </source>
</evidence>
<dbReference type="AlphaFoldDB" id="A0A3D9I5P2"/>
<dbReference type="SUPFAM" id="SSF53448">
    <property type="entry name" value="Nucleotide-diphospho-sugar transferases"/>
    <property type="match status" value="1"/>
</dbReference>
<evidence type="ECO:0000256" key="2">
    <source>
        <dbReference type="ARBA" id="ARBA00006739"/>
    </source>
</evidence>
<proteinExistence type="inferred from homology"/>
<dbReference type="GO" id="GO:0016757">
    <property type="term" value="F:glycosyltransferase activity"/>
    <property type="evidence" value="ECO:0007669"/>
    <property type="project" value="UniProtKB-KW"/>
</dbReference>
<evidence type="ECO:0000256" key="4">
    <source>
        <dbReference type="ARBA" id="ARBA00022679"/>
    </source>
</evidence>
<evidence type="ECO:0000256" key="1">
    <source>
        <dbReference type="ARBA" id="ARBA00004776"/>
    </source>
</evidence>
<dbReference type="OrthoDB" id="8936324at2"/>
<dbReference type="Gene3D" id="3.90.550.10">
    <property type="entry name" value="Spore Coat Polysaccharide Biosynthesis Protein SpsA, Chain A"/>
    <property type="match status" value="1"/>
</dbReference>
<organism evidence="6 7">
    <name type="scientific">Cohnella lupini</name>
    <dbReference type="NCBI Taxonomy" id="1294267"/>
    <lineage>
        <taxon>Bacteria</taxon>
        <taxon>Bacillati</taxon>
        <taxon>Bacillota</taxon>
        <taxon>Bacilli</taxon>
        <taxon>Bacillales</taxon>
        <taxon>Paenibacillaceae</taxon>
        <taxon>Cohnella</taxon>
    </lineage>
</organism>
<comment type="similarity">
    <text evidence="2">Belongs to the glycosyltransferase 2 family.</text>
</comment>
<feature type="domain" description="Glycosyltransferase 2-like" evidence="5">
    <location>
        <begin position="5"/>
        <end position="127"/>
    </location>
</feature>
<comment type="caution">
    <text evidence="6">The sequence shown here is derived from an EMBL/GenBank/DDBJ whole genome shotgun (WGS) entry which is preliminary data.</text>
</comment>
<accession>A0A3D9I5P2</accession>